<dbReference type="GO" id="GO:0008430">
    <property type="term" value="F:selenium binding"/>
    <property type="evidence" value="ECO:0007669"/>
    <property type="project" value="InterPro"/>
</dbReference>
<dbReference type="SUPFAM" id="SSF75011">
    <property type="entry name" value="3-carboxy-cis,cis-mucoante lactonizing enzyme"/>
    <property type="match status" value="1"/>
</dbReference>
<protein>
    <submittedName>
        <fullName evidence="3">Selenium-binding protein 1-A</fullName>
    </submittedName>
</protein>
<comment type="similarity">
    <text evidence="1">Belongs to the selenium-binding protein family.</text>
</comment>
<dbReference type="PANTHER" id="PTHR23300">
    <property type="entry name" value="METHANETHIOL OXIDASE"/>
    <property type="match status" value="1"/>
</dbReference>
<dbReference type="EMBL" id="KQ976445">
    <property type="protein sequence ID" value="KYM86131.1"/>
    <property type="molecule type" value="Genomic_DNA"/>
</dbReference>
<keyword evidence="4" id="KW-1185">Reference proteome</keyword>
<dbReference type="Pfam" id="PF05694">
    <property type="entry name" value="SBP56"/>
    <property type="match status" value="2"/>
</dbReference>
<evidence type="ECO:0000256" key="1">
    <source>
        <dbReference type="ARBA" id="ARBA00005606"/>
    </source>
</evidence>
<reference evidence="3 4" key="1">
    <citation type="submission" date="2015-09" db="EMBL/GenBank/DDBJ databases">
        <title>Atta colombica WGS genome.</title>
        <authorList>
            <person name="Nygaard S."/>
            <person name="Hu H."/>
            <person name="Boomsma J."/>
            <person name="Zhang G."/>
        </authorList>
    </citation>
    <scope>NUCLEOTIDE SEQUENCE [LARGE SCALE GENOMIC DNA]</scope>
    <source>
        <strain evidence="3">Treedump-2</strain>
        <tissue evidence="3">Whole body</tissue>
    </source>
</reference>
<dbReference type="InterPro" id="IPR008826">
    <property type="entry name" value="Se-bd"/>
</dbReference>
<evidence type="ECO:0000256" key="2">
    <source>
        <dbReference type="ARBA" id="ARBA00023266"/>
    </source>
</evidence>
<name>A0A151I5G3_9HYME</name>
<keyword evidence="2" id="KW-0711">Selenium</keyword>
<dbReference type="PANTHER" id="PTHR23300:SF0">
    <property type="entry name" value="METHANETHIOL OXIDASE"/>
    <property type="match status" value="1"/>
</dbReference>
<evidence type="ECO:0000313" key="3">
    <source>
        <dbReference type="EMBL" id="KYM86131.1"/>
    </source>
</evidence>
<accession>A0A151I5G3</accession>
<proteinExistence type="inferred from homology"/>
<organism evidence="3 4">
    <name type="scientific">Atta colombica</name>
    <dbReference type="NCBI Taxonomy" id="520822"/>
    <lineage>
        <taxon>Eukaryota</taxon>
        <taxon>Metazoa</taxon>
        <taxon>Ecdysozoa</taxon>
        <taxon>Arthropoda</taxon>
        <taxon>Hexapoda</taxon>
        <taxon>Insecta</taxon>
        <taxon>Pterygota</taxon>
        <taxon>Neoptera</taxon>
        <taxon>Endopterygota</taxon>
        <taxon>Hymenoptera</taxon>
        <taxon>Apocrita</taxon>
        <taxon>Aculeata</taxon>
        <taxon>Formicoidea</taxon>
        <taxon>Formicidae</taxon>
        <taxon>Myrmicinae</taxon>
        <taxon>Atta</taxon>
    </lineage>
</organism>
<evidence type="ECO:0000313" key="4">
    <source>
        <dbReference type="Proteomes" id="UP000078540"/>
    </source>
</evidence>
<gene>
    <name evidence="3" type="ORF">ALC53_04325</name>
</gene>
<dbReference type="AlphaFoldDB" id="A0A151I5G3"/>
<dbReference type="STRING" id="520822.A0A151I5G3"/>
<dbReference type="Proteomes" id="UP000078540">
    <property type="component" value="Unassembled WGS sequence"/>
</dbReference>
<sequence>MLAINDLWIVACSGPGYRSPKVAMLEGPCEKLLYVIGIHTNPEKADVLCTVDVDPDSPTYCQIIHKLRMLTAGDELHHSGWNICSSCHGLSGRKRDTLVLPCLMSDRVYLIDTSNEKMPRIKKVSYEYKNEIYKIRYKRHCISCQNNSYDHKVLEPEEMHKYGISTPHTSHCLPNGEIIISTMGNLNGDGLGEFFCIDAETLRTRGTWTKSQEKAAFGYDFWYQPYHDTLIATEWGAPRVFKKGYIPKDIHDPKIYGRSLNVYSWNERKLKQTINLGDEGIAPLEIRFLHNPLAAEGFVGCAVTSNIYRFYKAKDNSWKVEKVIQVPPKKVEGWITPLMSGMITDILLSLDDKYLYLSNWLHGDIRQYDISDTRNPKLTGQVFLGGSILSDSQVRVIQDEEMSSQPDPVYVKGRRLYGAPQMLQLSLDGRRLYVTTSIFKPWDKQFYPELLKYGSTMVKLDIDVEKGGMKLDCQFLVDFGADKSDILLAHEMRYPGGDCTSDIWLAEKP</sequence>